<evidence type="ECO:0000313" key="2">
    <source>
        <dbReference type="EMBL" id="MCV9385266.1"/>
    </source>
</evidence>
<evidence type="ECO:0000313" key="3">
    <source>
        <dbReference type="Proteomes" id="UP001300692"/>
    </source>
</evidence>
<keyword evidence="1" id="KW-0472">Membrane</keyword>
<protein>
    <submittedName>
        <fullName evidence="2">Uncharacterized protein</fullName>
    </submittedName>
</protein>
<feature type="transmembrane region" description="Helical" evidence="1">
    <location>
        <begin position="154"/>
        <end position="175"/>
    </location>
</feature>
<keyword evidence="3" id="KW-1185">Reference proteome</keyword>
<dbReference type="Proteomes" id="UP001300692">
    <property type="component" value="Unassembled WGS sequence"/>
</dbReference>
<feature type="transmembrane region" description="Helical" evidence="1">
    <location>
        <begin position="223"/>
        <end position="241"/>
    </location>
</feature>
<gene>
    <name evidence="2" type="ORF">N7U62_01255</name>
</gene>
<reference evidence="2 3" key="1">
    <citation type="submission" date="2022-10" db="EMBL/GenBank/DDBJ databases">
        <title>Comparative genomics and taxonomic characterization of three novel marine species of genus Reichenbachiella exhibiting antioxidant and polysaccharide degradation activities.</title>
        <authorList>
            <person name="Muhammad N."/>
            <person name="Lee Y.-J."/>
            <person name="Ko J."/>
            <person name="Kim S.-G."/>
        </authorList>
    </citation>
    <scope>NUCLEOTIDE SEQUENCE [LARGE SCALE GENOMIC DNA]</scope>
    <source>
        <strain evidence="2 3">ABR2-5</strain>
    </source>
</reference>
<organism evidence="2 3">
    <name type="scientific">Reichenbachiella ulvae</name>
    <dbReference type="NCBI Taxonomy" id="2980104"/>
    <lineage>
        <taxon>Bacteria</taxon>
        <taxon>Pseudomonadati</taxon>
        <taxon>Bacteroidota</taxon>
        <taxon>Cytophagia</taxon>
        <taxon>Cytophagales</taxon>
        <taxon>Reichenbachiellaceae</taxon>
        <taxon>Reichenbachiella</taxon>
    </lineage>
</organism>
<comment type="caution">
    <text evidence="2">The sequence shown here is derived from an EMBL/GenBank/DDBJ whole genome shotgun (WGS) entry which is preliminary data.</text>
</comment>
<accession>A0ABT3CNK3</accession>
<keyword evidence="1" id="KW-0812">Transmembrane</keyword>
<dbReference type="RefSeq" id="WP_264136058.1">
    <property type="nucleotide sequence ID" value="NZ_JAOYOD010000001.1"/>
</dbReference>
<name>A0ABT3CNK3_9BACT</name>
<sequence length="309" mass="35646">MDNKRNITRLLQFCTFLVFVGRGWQHLFWDVPLRTLLWDESLLSGIVPVITGMTWTEYATSEGVDVFINYYKITLGVVYTCLGIFALLAHRVSLKPYRWLLIMGSTMLFGLAMLYSKEKFYQIGQLLEYSTQFGCPLFLYLILNESVSKKQLTLYMKFAIALTFTCHGLYAVGFYPQPGDFVGMVIRILGVTEPIAKTLLATFGWIDLGLAILLFVPNFAKYALTYATFWGVATAAARLWANFYPEFLFPILHQWTFEVLIRIPHGLLPFILIYPIREYFKLPFLSKKPTSEYLQSTRIQKSKEFSSSH</sequence>
<feature type="transmembrane region" description="Helical" evidence="1">
    <location>
        <begin position="261"/>
        <end position="280"/>
    </location>
</feature>
<feature type="transmembrane region" description="Helical" evidence="1">
    <location>
        <begin position="97"/>
        <end position="115"/>
    </location>
</feature>
<keyword evidence="1" id="KW-1133">Transmembrane helix</keyword>
<evidence type="ECO:0000256" key="1">
    <source>
        <dbReference type="SAM" id="Phobius"/>
    </source>
</evidence>
<feature type="transmembrane region" description="Helical" evidence="1">
    <location>
        <begin position="70"/>
        <end position="90"/>
    </location>
</feature>
<feature type="transmembrane region" description="Helical" evidence="1">
    <location>
        <begin position="195"/>
        <end position="216"/>
    </location>
</feature>
<proteinExistence type="predicted"/>
<dbReference type="EMBL" id="JAOYOD010000001">
    <property type="protein sequence ID" value="MCV9385266.1"/>
    <property type="molecule type" value="Genomic_DNA"/>
</dbReference>